<gene>
    <name evidence="2" type="ORF">L798_14795</name>
</gene>
<feature type="region of interest" description="Disordered" evidence="1">
    <location>
        <begin position="255"/>
        <end position="285"/>
    </location>
</feature>
<organism evidence="2 3">
    <name type="scientific">Zootermopsis nevadensis</name>
    <name type="common">Dampwood termite</name>
    <dbReference type="NCBI Taxonomy" id="136037"/>
    <lineage>
        <taxon>Eukaryota</taxon>
        <taxon>Metazoa</taxon>
        <taxon>Ecdysozoa</taxon>
        <taxon>Arthropoda</taxon>
        <taxon>Hexapoda</taxon>
        <taxon>Insecta</taxon>
        <taxon>Pterygota</taxon>
        <taxon>Neoptera</taxon>
        <taxon>Polyneoptera</taxon>
        <taxon>Dictyoptera</taxon>
        <taxon>Blattodea</taxon>
        <taxon>Blattoidea</taxon>
        <taxon>Termitoidae</taxon>
        <taxon>Termopsidae</taxon>
        <taxon>Zootermopsis</taxon>
    </lineage>
</organism>
<feature type="region of interest" description="Disordered" evidence="1">
    <location>
        <begin position="313"/>
        <end position="339"/>
    </location>
</feature>
<dbReference type="InParanoid" id="A0A067RIS6"/>
<evidence type="ECO:0000313" key="2">
    <source>
        <dbReference type="EMBL" id="KDR22938.1"/>
    </source>
</evidence>
<feature type="region of interest" description="Disordered" evidence="1">
    <location>
        <begin position="1"/>
        <end position="27"/>
    </location>
</feature>
<name>A0A067RIS6_ZOONE</name>
<protein>
    <submittedName>
        <fullName evidence="2">Uncharacterized protein</fullName>
    </submittedName>
</protein>
<evidence type="ECO:0000256" key="1">
    <source>
        <dbReference type="SAM" id="MobiDB-lite"/>
    </source>
</evidence>
<feature type="compositionally biased region" description="Low complexity" evidence="1">
    <location>
        <begin position="8"/>
        <end position="22"/>
    </location>
</feature>
<sequence>MNQEIPTSQQQNNQIQQSSANNGTISSQSSDTWCLERAIDEFIYDNSCTGPIPLSCTQHTDNPIQLVESVRPNANNISPDIQIADSASTKNYRGNSKPLVAADVNRELVPSGAEVTSTMENGRRITNYSVQLVKQHTVYQQWKGNYIRGNASGSGNNSDTVFGMQNTQLPNYSGIDYRPQRQVCLNGVAHTEMLNSDYIETNKDELNTKMPLCGTAGLTKFSYDQILRNFNKLKFGRAVRGRVPMTSGIKTELASTGNQNISPEEYVGSSKPVENSASPNDKTGINVRVGGKQKLSLGKCLPNIRCGPASDVNSSSCASGNAETDTNDHSHVFNPAPGGPVYVHERNDIVSDGDKMNHATYPFWKIL</sequence>
<keyword evidence="3" id="KW-1185">Reference proteome</keyword>
<accession>A0A067RIS6</accession>
<reference evidence="2 3" key="1">
    <citation type="journal article" date="2014" name="Nat. Commun.">
        <title>Molecular traces of alternative social organization in a termite genome.</title>
        <authorList>
            <person name="Terrapon N."/>
            <person name="Li C."/>
            <person name="Robertson H.M."/>
            <person name="Ji L."/>
            <person name="Meng X."/>
            <person name="Booth W."/>
            <person name="Chen Z."/>
            <person name="Childers C.P."/>
            <person name="Glastad K.M."/>
            <person name="Gokhale K."/>
            <person name="Gowin J."/>
            <person name="Gronenberg W."/>
            <person name="Hermansen R.A."/>
            <person name="Hu H."/>
            <person name="Hunt B.G."/>
            <person name="Huylmans A.K."/>
            <person name="Khalil S.M."/>
            <person name="Mitchell R.D."/>
            <person name="Munoz-Torres M.C."/>
            <person name="Mustard J.A."/>
            <person name="Pan H."/>
            <person name="Reese J.T."/>
            <person name="Scharf M.E."/>
            <person name="Sun F."/>
            <person name="Vogel H."/>
            <person name="Xiao J."/>
            <person name="Yang W."/>
            <person name="Yang Z."/>
            <person name="Yang Z."/>
            <person name="Zhou J."/>
            <person name="Zhu J."/>
            <person name="Brent C.S."/>
            <person name="Elsik C.G."/>
            <person name="Goodisman M.A."/>
            <person name="Liberles D.A."/>
            <person name="Roe R.M."/>
            <person name="Vargo E.L."/>
            <person name="Vilcinskas A."/>
            <person name="Wang J."/>
            <person name="Bornberg-Bauer E."/>
            <person name="Korb J."/>
            <person name="Zhang G."/>
            <person name="Liebig J."/>
        </authorList>
    </citation>
    <scope>NUCLEOTIDE SEQUENCE [LARGE SCALE GENOMIC DNA]</scope>
    <source>
        <tissue evidence="2">Whole organism</tissue>
    </source>
</reference>
<feature type="compositionally biased region" description="Polar residues" evidence="1">
    <location>
        <begin position="272"/>
        <end position="283"/>
    </location>
</feature>
<dbReference type="EMBL" id="KK852482">
    <property type="protein sequence ID" value="KDR22938.1"/>
    <property type="molecule type" value="Genomic_DNA"/>
</dbReference>
<proteinExistence type="predicted"/>
<evidence type="ECO:0000313" key="3">
    <source>
        <dbReference type="Proteomes" id="UP000027135"/>
    </source>
</evidence>
<dbReference type="AlphaFoldDB" id="A0A067RIS6"/>
<feature type="compositionally biased region" description="Polar residues" evidence="1">
    <location>
        <begin position="313"/>
        <end position="324"/>
    </location>
</feature>
<dbReference type="Proteomes" id="UP000027135">
    <property type="component" value="Unassembled WGS sequence"/>
</dbReference>